<dbReference type="Proteomes" id="UP001221757">
    <property type="component" value="Unassembled WGS sequence"/>
</dbReference>
<protein>
    <submittedName>
        <fullName evidence="2">Uncharacterized protein</fullName>
    </submittedName>
</protein>
<evidence type="ECO:0000313" key="2">
    <source>
        <dbReference type="EMBL" id="KAJ7681326.1"/>
    </source>
</evidence>
<feature type="compositionally biased region" description="Polar residues" evidence="1">
    <location>
        <begin position="162"/>
        <end position="173"/>
    </location>
</feature>
<reference evidence="2" key="1">
    <citation type="submission" date="2023-03" db="EMBL/GenBank/DDBJ databases">
        <title>Massive genome expansion in bonnet fungi (Mycena s.s.) driven by repeated elements and novel gene families across ecological guilds.</title>
        <authorList>
            <consortium name="Lawrence Berkeley National Laboratory"/>
            <person name="Harder C.B."/>
            <person name="Miyauchi S."/>
            <person name="Viragh M."/>
            <person name="Kuo A."/>
            <person name="Thoen E."/>
            <person name="Andreopoulos B."/>
            <person name="Lu D."/>
            <person name="Skrede I."/>
            <person name="Drula E."/>
            <person name="Henrissat B."/>
            <person name="Morin E."/>
            <person name="Kohler A."/>
            <person name="Barry K."/>
            <person name="LaButti K."/>
            <person name="Morin E."/>
            <person name="Salamov A."/>
            <person name="Lipzen A."/>
            <person name="Mereny Z."/>
            <person name="Hegedus B."/>
            <person name="Baldrian P."/>
            <person name="Stursova M."/>
            <person name="Weitz H."/>
            <person name="Taylor A."/>
            <person name="Grigoriev I.V."/>
            <person name="Nagy L.G."/>
            <person name="Martin F."/>
            <person name="Kauserud H."/>
        </authorList>
    </citation>
    <scope>NUCLEOTIDE SEQUENCE</scope>
    <source>
        <strain evidence="2">CBHHK067</strain>
    </source>
</reference>
<feature type="region of interest" description="Disordered" evidence="1">
    <location>
        <begin position="86"/>
        <end position="173"/>
    </location>
</feature>
<feature type="compositionally biased region" description="Gly residues" evidence="1">
    <location>
        <begin position="95"/>
        <end position="107"/>
    </location>
</feature>
<keyword evidence="3" id="KW-1185">Reference proteome</keyword>
<accession>A0AAD7D6S2</accession>
<sequence length="173" mass="17236">MAGDGDTGNNGGAGPSTTVVPAGLVGRTDIISKCSDLVQQFRDAKITKAVACTRIMSAIPDSFVEGGAGEKAAHTYFELLDQAEKERTAAAARGAGAGGAGGAGNGGPRSRSPSPDDDGDRPRSRSPDGGGGGNQARSASPADGSDRKTSFPKLPPIWGNLVTGSQSGPIRGN</sequence>
<gene>
    <name evidence="2" type="ORF">B0H17DRAFT_1182034</name>
</gene>
<name>A0AAD7D6S2_MYCRO</name>
<evidence type="ECO:0000313" key="3">
    <source>
        <dbReference type="Proteomes" id="UP001221757"/>
    </source>
</evidence>
<evidence type="ECO:0000256" key="1">
    <source>
        <dbReference type="SAM" id="MobiDB-lite"/>
    </source>
</evidence>
<proteinExistence type="predicted"/>
<dbReference type="EMBL" id="JARKIE010000119">
    <property type="protein sequence ID" value="KAJ7681326.1"/>
    <property type="molecule type" value="Genomic_DNA"/>
</dbReference>
<comment type="caution">
    <text evidence="2">The sequence shown here is derived from an EMBL/GenBank/DDBJ whole genome shotgun (WGS) entry which is preliminary data.</text>
</comment>
<dbReference type="AlphaFoldDB" id="A0AAD7D6S2"/>
<organism evidence="2 3">
    <name type="scientific">Mycena rosella</name>
    <name type="common">Pink bonnet</name>
    <name type="synonym">Agaricus rosellus</name>
    <dbReference type="NCBI Taxonomy" id="1033263"/>
    <lineage>
        <taxon>Eukaryota</taxon>
        <taxon>Fungi</taxon>
        <taxon>Dikarya</taxon>
        <taxon>Basidiomycota</taxon>
        <taxon>Agaricomycotina</taxon>
        <taxon>Agaricomycetes</taxon>
        <taxon>Agaricomycetidae</taxon>
        <taxon>Agaricales</taxon>
        <taxon>Marasmiineae</taxon>
        <taxon>Mycenaceae</taxon>
        <taxon>Mycena</taxon>
    </lineage>
</organism>